<dbReference type="PANTHER" id="PTHR10625">
    <property type="entry name" value="HISTONE DEACETYLASE HDAC1-RELATED"/>
    <property type="match status" value="1"/>
</dbReference>
<dbReference type="PANTHER" id="PTHR10625:SF19">
    <property type="entry name" value="HISTONE DEACETYLASE 12"/>
    <property type="match status" value="1"/>
</dbReference>
<organism evidence="4 5">
    <name type="scientific">Salinimicrobium marinum</name>
    <dbReference type="NCBI Taxonomy" id="680283"/>
    <lineage>
        <taxon>Bacteria</taxon>
        <taxon>Pseudomonadati</taxon>
        <taxon>Bacteroidota</taxon>
        <taxon>Flavobacteriia</taxon>
        <taxon>Flavobacteriales</taxon>
        <taxon>Flavobacteriaceae</taxon>
        <taxon>Salinimicrobium</taxon>
    </lineage>
</organism>
<dbReference type="Proteomes" id="UP000610456">
    <property type="component" value="Unassembled WGS sequence"/>
</dbReference>
<dbReference type="InterPro" id="IPR023801">
    <property type="entry name" value="His_deacetylse_dom"/>
</dbReference>
<feature type="domain" description="Histone deacetylase" evidence="3">
    <location>
        <begin position="19"/>
        <end position="280"/>
    </location>
</feature>
<reference evidence="4" key="2">
    <citation type="submission" date="2020-09" db="EMBL/GenBank/DDBJ databases">
        <authorList>
            <person name="Sun Q."/>
            <person name="Kim S."/>
        </authorList>
    </citation>
    <scope>NUCLEOTIDE SEQUENCE</scope>
    <source>
        <strain evidence="4">KCTC 12719</strain>
    </source>
</reference>
<sequence>MLKIANHPIYTHPLPKGHRFPMEKYDLLPRQLLYEGTCAEENFFQPGFPDEAAILAVHDRTYFRELKELTLNRRAAIKIGFPLSKELIDREQIIACGTMMAAEYALEHGIAMNIAGGTHHAYSNRGEGFCIFNDQAIAARHLQRKKLADKILIVDLDVHQGNGTAEIFENDASVFTFSMHGEKNYPFKKEKSSLDIGLPDDTGDEEYLKILKEALPQLIEKEQPDFIFFQSGVDILSTDKLGKLGCTISGCKERDRFVLQVCHDLGIPVECSMGGGYSSDIKTIIEAHSNTYRLAQEIYF</sequence>
<evidence type="ECO:0000313" key="5">
    <source>
        <dbReference type="Proteomes" id="UP000610456"/>
    </source>
</evidence>
<dbReference type="PRINTS" id="PR01270">
    <property type="entry name" value="HDASUPER"/>
</dbReference>
<dbReference type="EMBL" id="BMXB01000001">
    <property type="protein sequence ID" value="GHA23306.1"/>
    <property type="molecule type" value="Genomic_DNA"/>
</dbReference>
<dbReference type="GO" id="GO:0040029">
    <property type="term" value="P:epigenetic regulation of gene expression"/>
    <property type="evidence" value="ECO:0007669"/>
    <property type="project" value="TreeGrafter"/>
</dbReference>
<dbReference type="InterPro" id="IPR023696">
    <property type="entry name" value="Ureohydrolase_dom_sf"/>
</dbReference>
<keyword evidence="5" id="KW-1185">Reference proteome</keyword>
<evidence type="ECO:0000313" key="4">
    <source>
        <dbReference type="EMBL" id="GHA23306.1"/>
    </source>
</evidence>
<comment type="similarity">
    <text evidence="1">Belongs to the histone deacetylase family.</text>
</comment>
<gene>
    <name evidence="4" type="ORF">GCM10007103_00430</name>
</gene>
<dbReference type="SUPFAM" id="SSF52768">
    <property type="entry name" value="Arginase/deacetylase"/>
    <property type="match status" value="1"/>
</dbReference>
<comment type="caution">
    <text evidence="4">The sequence shown here is derived from an EMBL/GenBank/DDBJ whole genome shotgun (WGS) entry which is preliminary data.</text>
</comment>
<accession>A0A918S472</accession>
<dbReference type="InterPro" id="IPR037138">
    <property type="entry name" value="His_deacetylse_dom_sf"/>
</dbReference>
<evidence type="ECO:0000256" key="2">
    <source>
        <dbReference type="ARBA" id="ARBA00022801"/>
    </source>
</evidence>
<evidence type="ECO:0000259" key="3">
    <source>
        <dbReference type="Pfam" id="PF00850"/>
    </source>
</evidence>
<dbReference type="Gene3D" id="3.40.800.20">
    <property type="entry name" value="Histone deacetylase domain"/>
    <property type="match status" value="1"/>
</dbReference>
<dbReference type="InterPro" id="IPR000286">
    <property type="entry name" value="HDACs"/>
</dbReference>
<dbReference type="Pfam" id="PF00850">
    <property type="entry name" value="Hist_deacetyl"/>
    <property type="match status" value="1"/>
</dbReference>
<dbReference type="GO" id="GO:0016787">
    <property type="term" value="F:hydrolase activity"/>
    <property type="evidence" value="ECO:0007669"/>
    <property type="project" value="UniProtKB-KW"/>
</dbReference>
<dbReference type="AlphaFoldDB" id="A0A918S472"/>
<name>A0A918S472_9FLAO</name>
<protein>
    <submittedName>
        <fullName evidence="4">Histone deacetylase</fullName>
    </submittedName>
</protein>
<reference evidence="4" key="1">
    <citation type="journal article" date="2014" name="Int. J. Syst. Evol. Microbiol.">
        <title>Complete genome sequence of Corynebacterium casei LMG S-19264T (=DSM 44701T), isolated from a smear-ripened cheese.</title>
        <authorList>
            <consortium name="US DOE Joint Genome Institute (JGI-PGF)"/>
            <person name="Walter F."/>
            <person name="Albersmeier A."/>
            <person name="Kalinowski J."/>
            <person name="Ruckert C."/>
        </authorList>
    </citation>
    <scope>NUCLEOTIDE SEQUENCE</scope>
    <source>
        <strain evidence="4">KCTC 12719</strain>
    </source>
</reference>
<dbReference type="CDD" id="cd09993">
    <property type="entry name" value="HDAC_classIV"/>
    <property type="match status" value="1"/>
</dbReference>
<dbReference type="RefSeq" id="WP_189602613.1">
    <property type="nucleotide sequence ID" value="NZ_BMXB01000001.1"/>
</dbReference>
<dbReference type="InterPro" id="IPR044150">
    <property type="entry name" value="HDAC_classIV"/>
</dbReference>
<evidence type="ECO:0000256" key="1">
    <source>
        <dbReference type="ARBA" id="ARBA00005947"/>
    </source>
</evidence>
<proteinExistence type="inferred from homology"/>
<keyword evidence="2" id="KW-0378">Hydrolase</keyword>
<dbReference type="GO" id="GO:0004407">
    <property type="term" value="F:histone deacetylase activity"/>
    <property type="evidence" value="ECO:0007669"/>
    <property type="project" value="InterPro"/>
</dbReference>